<organism evidence="1">
    <name type="scientific">marine sediment metagenome</name>
    <dbReference type="NCBI Taxonomy" id="412755"/>
    <lineage>
        <taxon>unclassified sequences</taxon>
        <taxon>metagenomes</taxon>
        <taxon>ecological metagenomes</taxon>
    </lineage>
</organism>
<dbReference type="EMBL" id="BARV01025658">
    <property type="protein sequence ID" value="GAI45919.1"/>
    <property type="molecule type" value="Genomic_DNA"/>
</dbReference>
<proteinExistence type="predicted"/>
<comment type="caution">
    <text evidence="1">The sequence shown here is derived from an EMBL/GenBank/DDBJ whole genome shotgun (WGS) entry which is preliminary data.</text>
</comment>
<protein>
    <submittedName>
        <fullName evidence="1">Uncharacterized protein</fullName>
    </submittedName>
</protein>
<name>X1QRM1_9ZZZZ</name>
<dbReference type="AlphaFoldDB" id="X1QRM1"/>
<accession>X1QRM1</accession>
<evidence type="ECO:0000313" key="1">
    <source>
        <dbReference type="EMBL" id="GAI45919.1"/>
    </source>
</evidence>
<sequence>MKKTIFGNVKMVAKAGSDKERKLKSQIRKQKKLIKELKNTIRIYAPYMKFSNE</sequence>
<gene>
    <name evidence="1" type="ORF">S06H3_41601</name>
</gene>
<reference evidence="1" key="1">
    <citation type="journal article" date="2014" name="Front. Microbiol.">
        <title>High frequency of phylogenetically diverse reductive dehalogenase-homologous genes in deep subseafloor sedimentary metagenomes.</title>
        <authorList>
            <person name="Kawai M."/>
            <person name="Futagami T."/>
            <person name="Toyoda A."/>
            <person name="Takaki Y."/>
            <person name="Nishi S."/>
            <person name="Hori S."/>
            <person name="Arai W."/>
            <person name="Tsubouchi T."/>
            <person name="Morono Y."/>
            <person name="Uchiyama I."/>
            <person name="Ito T."/>
            <person name="Fujiyama A."/>
            <person name="Inagaki F."/>
            <person name="Takami H."/>
        </authorList>
    </citation>
    <scope>NUCLEOTIDE SEQUENCE</scope>
    <source>
        <strain evidence="1">Expedition CK06-06</strain>
    </source>
</reference>